<proteinExistence type="predicted"/>
<feature type="coiled-coil region" evidence="1">
    <location>
        <begin position="310"/>
        <end position="344"/>
    </location>
</feature>
<keyword evidence="2" id="KW-0732">Signal</keyword>
<dbReference type="KEGG" id="chih:GWR21_18840"/>
<dbReference type="RefSeq" id="WP_162333247.1">
    <property type="nucleotide sequence ID" value="NZ_CP048113.1"/>
</dbReference>
<evidence type="ECO:0000313" key="4">
    <source>
        <dbReference type="Proteomes" id="UP000476411"/>
    </source>
</evidence>
<feature type="chain" id="PRO_5025692275" evidence="2">
    <location>
        <begin position="19"/>
        <end position="418"/>
    </location>
</feature>
<evidence type="ECO:0000256" key="1">
    <source>
        <dbReference type="SAM" id="Coils"/>
    </source>
</evidence>
<reference evidence="3 4" key="1">
    <citation type="submission" date="2020-01" db="EMBL/GenBank/DDBJ databases">
        <title>Complete genome sequence of Chitinophaga sp. H33E-04 isolated from quinoa roots.</title>
        <authorList>
            <person name="Weon H.-Y."/>
            <person name="Lee S.A."/>
        </authorList>
    </citation>
    <scope>NUCLEOTIDE SEQUENCE [LARGE SCALE GENOMIC DNA]</scope>
    <source>
        <strain evidence="3 4">H33E-04</strain>
    </source>
</reference>
<name>A0A6B9ZGL3_9BACT</name>
<sequence length="418" mass="47233">MKLINKIPLIISLLTAHAASGQVGYRSVPNDQPKKKTYDSTVNVENIRCYYDPASMIGQEFYFAQRSPNYKKNYSNPDSTLTAFRSEKETVIKDLGKAALNETVRKTQSTNIRSLGSIGGVANAVRGTAKKSDDLKTYLYKPVYIQHGQYSGEAVTPYSALENKTFTVTGWEVIKEDEHLCQSKVTLKDPDGEKVEWVIYRNLPNVSVFTKGYLEKLKQIWVNKTVYFVTESYAPATFYNPLDKQTLDYVKGSKWDCTDLTFLSDEQYFSRLHLILRNDAGKEIAVQIEERGTSERQLSLGYIWPENKYLATVQKEKAEQEALLAKEEAAKQQLQKDVKEYRASMIKQFGATNGNLIVAGKVKLGMTDDMCLAAKGTPDKVVKSQVGADLVESWFYNHNYTSSTLLTFKNGKLIQIVE</sequence>
<protein>
    <submittedName>
        <fullName evidence="3">Uncharacterized protein</fullName>
    </submittedName>
</protein>
<evidence type="ECO:0000256" key="2">
    <source>
        <dbReference type="SAM" id="SignalP"/>
    </source>
</evidence>
<gene>
    <name evidence="3" type="ORF">GWR21_18840</name>
</gene>
<accession>A0A6B9ZGL3</accession>
<keyword evidence="4" id="KW-1185">Reference proteome</keyword>
<organism evidence="3 4">
    <name type="scientific">Chitinophaga agri</name>
    <dbReference type="NCBI Taxonomy" id="2703787"/>
    <lineage>
        <taxon>Bacteria</taxon>
        <taxon>Pseudomonadati</taxon>
        <taxon>Bacteroidota</taxon>
        <taxon>Chitinophagia</taxon>
        <taxon>Chitinophagales</taxon>
        <taxon>Chitinophagaceae</taxon>
        <taxon>Chitinophaga</taxon>
    </lineage>
</organism>
<keyword evidence="1" id="KW-0175">Coiled coil</keyword>
<evidence type="ECO:0000313" key="3">
    <source>
        <dbReference type="EMBL" id="QHS61578.1"/>
    </source>
</evidence>
<feature type="signal peptide" evidence="2">
    <location>
        <begin position="1"/>
        <end position="18"/>
    </location>
</feature>
<dbReference type="AlphaFoldDB" id="A0A6B9ZGL3"/>
<dbReference type="EMBL" id="CP048113">
    <property type="protein sequence ID" value="QHS61578.1"/>
    <property type="molecule type" value="Genomic_DNA"/>
</dbReference>
<dbReference type="Proteomes" id="UP000476411">
    <property type="component" value="Chromosome"/>
</dbReference>